<comment type="subunit">
    <text evidence="2 12">Homodimer.</text>
</comment>
<evidence type="ECO:0000256" key="12">
    <source>
        <dbReference type="HAMAP-Rule" id="MF_00211"/>
    </source>
</evidence>
<evidence type="ECO:0000256" key="3">
    <source>
        <dbReference type="ARBA" id="ARBA00022605"/>
    </source>
</evidence>
<dbReference type="InterPro" id="IPR036320">
    <property type="entry name" value="Glycosyl_Trfase_fam3_N_dom_sf"/>
</dbReference>
<feature type="binding site" evidence="12">
    <location>
        <position position="81"/>
    </location>
    <ligand>
        <name>anthranilate</name>
        <dbReference type="ChEBI" id="CHEBI:16567"/>
        <label>1</label>
    </ligand>
</feature>
<dbReference type="GO" id="GO:0000162">
    <property type="term" value="P:L-tryptophan biosynthetic process"/>
    <property type="evidence" value="ECO:0007669"/>
    <property type="project" value="UniProtKB-UniRule"/>
</dbReference>
<name>A0AAU9D9L9_9FUSO</name>
<evidence type="ECO:0000259" key="13">
    <source>
        <dbReference type="Pfam" id="PF00591"/>
    </source>
</evidence>
<keyword evidence="4 12" id="KW-0328">Glycosyltransferase</keyword>
<evidence type="ECO:0000256" key="9">
    <source>
        <dbReference type="ARBA" id="ARBA00023141"/>
    </source>
</evidence>
<feature type="binding site" evidence="12">
    <location>
        <begin position="109"/>
        <end position="117"/>
    </location>
    <ligand>
        <name>5-phospho-alpha-D-ribose 1-diphosphate</name>
        <dbReference type="ChEBI" id="CHEBI:58017"/>
    </ligand>
</feature>
<evidence type="ECO:0000256" key="5">
    <source>
        <dbReference type="ARBA" id="ARBA00022679"/>
    </source>
</evidence>
<comment type="pathway">
    <text evidence="1 12">Amino-acid biosynthesis; L-tryptophan biosynthesis; L-tryptophan from chorismate: step 2/5.</text>
</comment>
<feature type="domain" description="Glycosyl transferase family 3 N-terminal" evidence="14">
    <location>
        <begin position="7"/>
        <end position="65"/>
    </location>
</feature>
<keyword evidence="9 12" id="KW-0057">Aromatic amino acid biosynthesis</keyword>
<dbReference type="PANTHER" id="PTHR43285:SF2">
    <property type="entry name" value="ANTHRANILATE PHOSPHORIBOSYLTRANSFERASE"/>
    <property type="match status" value="1"/>
</dbReference>
<dbReference type="RefSeq" id="WP_307905218.1">
    <property type="nucleotide sequence ID" value="NZ_AP027059.1"/>
</dbReference>
<feature type="binding site" evidence="12">
    <location>
        <begin position="84"/>
        <end position="85"/>
    </location>
    <ligand>
        <name>5-phospho-alpha-D-ribose 1-diphosphate</name>
        <dbReference type="ChEBI" id="CHEBI:58017"/>
    </ligand>
</feature>
<feature type="binding site" evidence="12">
    <location>
        <position position="112"/>
    </location>
    <ligand>
        <name>anthranilate</name>
        <dbReference type="ChEBI" id="CHEBI:16567"/>
        <label>1</label>
    </ligand>
</feature>
<dbReference type="FunFam" id="1.20.970.10:FF:000006">
    <property type="entry name" value="Anthranilate phosphoribosyltransferase"/>
    <property type="match status" value="1"/>
</dbReference>
<evidence type="ECO:0000256" key="11">
    <source>
        <dbReference type="ARBA" id="ARBA00061188"/>
    </source>
</evidence>
<comment type="catalytic activity">
    <reaction evidence="10 12">
        <text>N-(5-phospho-beta-D-ribosyl)anthranilate + diphosphate = 5-phospho-alpha-D-ribose 1-diphosphate + anthranilate</text>
        <dbReference type="Rhea" id="RHEA:11768"/>
        <dbReference type="ChEBI" id="CHEBI:16567"/>
        <dbReference type="ChEBI" id="CHEBI:18277"/>
        <dbReference type="ChEBI" id="CHEBI:33019"/>
        <dbReference type="ChEBI" id="CHEBI:58017"/>
        <dbReference type="EC" id="2.4.2.18"/>
    </reaction>
</comment>
<evidence type="ECO:0000256" key="4">
    <source>
        <dbReference type="ARBA" id="ARBA00022676"/>
    </source>
</evidence>
<feature type="binding site" evidence="12">
    <location>
        <begin position="91"/>
        <end position="94"/>
    </location>
    <ligand>
        <name>5-phospho-alpha-D-ribose 1-diphosphate</name>
        <dbReference type="ChEBI" id="CHEBI:58017"/>
    </ligand>
</feature>
<dbReference type="GO" id="GO:0004048">
    <property type="term" value="F:anthranilate phosphoribosyltransferase activity"/>
    <property type="evidence" value="ECO:0007669"/>
    <property type="project" value="UniProtKB-UniRule"/>
</dbReference>
<feature type="binding site" evidence="12">
    <location>
        <position position="226"/>
    </location>
    <ligand>
        <name>Mg(2+)</name>
        <dbReference type="ChEBI" id="CHEBI:18420"/>
        <label>2</label>
    </ligand>
</feature>
<keyword evidence="5 12" id="KW-0808">Transferase</keyword>
<evidence type="ECO:0000256" key="1">
    <source>
        <dbReference type="ARBA" id="ARBA00004907"/>
    </source>
</evidence>
<keyword evidence="16" id="KW-1185">Reference proteome</keyword>
<feature type="binding site" evidence="12">
    <location>
        <position position="121"/>
    </location>
    <ligand>
        <name>5-phospho-alpha-D-ribose 1-diphosphate</name>
        <dbReference type="ChEBI" id="CHEBI:58017"/>
    </ligand>
</feature>
<dbReference type="InterPro" id="IPR017459">
    <property type="entry name" value="Glycosyl_Trfase_fam3_N_dom"/>
</dbReference>
<dbReference type="NCBIfam" id="TIGR01245">
    <property type="entry name" value="trpD"/>
    <property type="match status" value="1"/>
</dbReference>
<dbReference type="SUPFAM" id="SSF47648">
    <property type="entry name" value="Nucleoside phosphorylase/phosphoribosyltransferase N-terminal domain"/>
    <property type="match status" value="1"/>
</dbReference>
<feature type="binding site" evidence="12">
    <location>
        <position position="93"/>
    </location>
    <ligand>
        <name>Mg(2+)</name>
        <dbReference type="ChEBI" id="CHEBI:18420"/>
        <label>1</label>
    </ligand>
</feature>
<feature type="binding site" evidence="12">
    <location>
        <position position="89"/>
    </location>
    <ligand>
        <name>5-phospho-alpha-D-ribose 1-diphosphate</name>
        <dbReference type="ChEBI" id="CHEBI:58017"/>
    </ligand>
</feature>
<gene>
    <name evidence="12" type="primary">trpD</name>
    <name evidence="15" type="ORF">HLVA_08550</name>
</gene>
<evidence type="ECO:0000256" key="6">
    <source>
        <dbReference type="ARBA" id="ARBA00022723"/>
    </source>
</evidence>
<comment type="similarity">
    <text evidence="11">In the C-terminal section; belongs to the anthranilate phosphoribosyltransferase family.</text>
</comment>
<proteinExistence type="inferred from homology"/>
<dbReference type="AlphaFoldDB" id="A0AAU9D9L9"/>
<dbReference type="FunFam" id="3.40.1030.10:FF:000002">
    <property type="entry name" value="Anthranilate phosphoribosyltransferase"/>
    <property type="match status" value="1"/>
</dbReference>
<dbReference type="PANTHER" id="PTHR43285">
    <property type="entry name" value="ANTHRANILATE PHOSPHORIBOSYLTRANSFERASE"/>
    <property type="match status" value="1"/>
</dbReference>
<evidence type="ECO:0000313" key="16">
    <source>
        <dbReference type="Proteomes" id="UP001321582"/>
    </source>
</evidence>
<keyword evidence="7 12" id="KW-0822">Tryptophan biosynthesis</keyword>
<feature type="binding site" evidence="12">
    <location>
        <position position="227"/>
    </location>
    <ligand>
        <name>Mg(2+)</name>
        <dbReference type="ChEBI" id="CHEBI:18420"/>
        <label>2</label>
    </ligand>
</feature>
<evidence type="ECO:0000259" key="14">
    <source>
        <dbReference type="Pfam" id="PF02885"/>
    </source>
</evidence>
<keyword evidence="8 12" id="KW-0460">Magnesium</keyword>
<dbReference type="InterPro" id="IPR005940">
    <property type="entry name" value="Anthranilate_Pribosyl_Tfrase"/>
</dbReference>
<comment type="function">
    <text evidence="12">Catalyzes the transfer of the phosphoribosyl group of 5-phosphorylribose-1-pyrophosphate (PRPP) to anthranilate to yield N-(5'-phosphoribosyl)-anthranilate (PRA).</text>
</comment>
<protein>
    <recommendedName>
        <fullName evidence="12">Anthranilate phosphoribosyltransferase</fullName>
        <ecNumber evidence="12">2.4.2.18</ecNumber>
    </recommendedName>
</protein>
<dbReference type="InterPro" id="IPR035902">
    <property type="entry name" value="Nuc_phospho_transferase"/>
</dbReference>
<evidence type="ECO:0000313" key="15">
    <source>
        <dbReference type="EMBL" id="BDU50286.1"/>
    </source>
</evidence>
<comment type="similarity">
    <text evidence="12">Belongs to the anthranilate phosphoribosyltransferase family.</text>
</comment>
<dbReference type="EMBL" id="AP027059">
    <property type="protein sequence ID" value="BDU50286.1"/>
    <property type="molecule type" value="Genomic_DNA"/>
</dbReference>
<accession>A0AAU9D9L9</accession>
<reference evidence="15 16" key="1">
    <citation type="submission" date="2022-11" db="EMBL/GenBank/DDBJ databases">
        <title>Haliovirga abyssi gen. nov., sp. nov., a mesophilic fermentative bacterium isolated from the Iheya North hydrothermal field and the proposal of Haliovirgaceae fam. nov.</title>
        <authorList>
            <person name="Miyazaki U."/>
            <person name="Tame A."/>
            <person name="Miyazaki J."/>
            <person name="Takai K."/>
            <person name="Sawayama S."/>
            <person name="Kitajima M."/>
            <person name="Okamoto A."/>
            <person name="Nakagawa S."/>
        </authorList>
    </citation>
    <scope>NUCLEOTIDE SEQUENCE [LARGE SCALE GENOMIC DNA]</scope>
    <source>
        <strain evidence="15 16">IC12</strain>
    </source>
</reference>
<dbReference type="EC" id="2.4.2.18" evidence="12"/>
<dbReference type="Pfam" id="PF00591">
    <property type="entry name" value="Glycos_transf_3"/>
    <property type="match status" value="1"/>
</dbReference>
<dbReference type="GO" id="GO:0005829">
    <property type="term" value="C:cytosol"/>
    <property type="evidence" value="ECO:0007669"/>
    <property type="project" value="TreeGrafter"/>
</dbReference>
<dbReference type="GO" id="GO:0000287">
    <property type="term" value="F:magnesium ion binding"/>
    <property type="evidence" value="ECO:0007669"/>
    <property type="project" value="UniProtKB-UniRule"/>
</dbReference>
<keyword evidence="6 12" id="KW-0479">Metal-binding</keyword>
<feature type="binding site" evidence="12">
    <location>
        <position position="227"/>
    </location>
    <ligand>
        <name>Mg(2+)</name>
        <dbReference type="ChEBI" id="CHEBI:18420"/>
        <label>1</label>
    </ligand>
</feature>
<sequence>MDIKMGIKKVTSREDLTREEMIDVMNEIMEGKATDAQIAGFLIALKMKGETIEEITGAATVMREKSLKIYPEKEILLDTCGTGGDNLGTINISTAVAFVAAAAGISVAKHGNRSVSSKSGSADVLEALGVNLSITPEKVEESIKKVGIGFLFALTHHKSMKYAIGPRRQLGVRTIFNVLGPLTNPANAEYQLMGVYSKDLVEPIANVLNNLGIKRAMVVHGEDGLDEITTTGKTFVGEVNNGEVKTYSINIEDYFEKNSVEDLKGEDAKYNGEVIKNILSGKEKGAKRNIIIINSAAVLFITGLVNDLKSGIKKAEEILDSGKALNKLNEYVKFTNS</sequence>
<dbReference type="SUPFAM" id="SSF52418">
    <property type="entry name" value="Nucleoside phosphorylase/phosphoribosyltransferase catalytic domain"/>
    <property type="match status" value="1"/>
</dbReference>
<organism evidence="15 16">
    <name type="scientific">Haliovirga abyssi</name>
    <dbReference type="NCBI Taxonomy" id="2996794"/>
    <lineage>
        <taxon>Bacteria</taxon>
        <taxon>Fusobacteriati</taxon>
        <taxon>Fusobacteriota</taxon>
        <taxon>Fusobacteriia</taxon>
        <taxon>Fusobacteriales</taxon>
        <taxon>Haliovirgaceae</taxon>
        <taxon>Haliovirga</taxon>
    </lineage>
</organism>
<evidence type="ECO:0000256" key="8">
    <source>
        <dbReference type="ARBA" id="ARBA00022842"/>
    </source>
</evidence>
<dbReference type="Proteomes" id="UP001321582">
    <property type="component" value="Chromosome"/>
</dbReference>
<feature type="domain" description="Glycosyl transferase family 3" evidence="13">
    <location>
        <begin position="75"/>
        <end position="325"/>
    </location>
</feature>
<feature type="binding site" evidence="12">
    <location>
        <position position="167"/>
    </location>
    <ligand>
        <name>anthranilate</name>
        <dbReference type="ChEBI" id="CHEBI:16567"/>
        <label>2</label>
    </ligand>
</feature>
<evidence type="ECO:0000256" key="7">
    <source>
        <dbReference type="ARBA" id="ARBA00022822"/>
    </source>
</evidence>
<dbReference type="Gene3D" id="3.40.1030.10">
    <property type="entry name" value="Nucleoside phosphorylase/phosphoribosyltransferase catalytic domain"/>
    <property type="match status" value="1"/>
</dbReference>
<comment type="caution">
    <text evidence="12">Lacks conserved residue(s) required for the propagation of feature annotation.</text>
</comment>
<keyword evidence="3 12" id="KW-0028">Amino-acid biosynthesis</keyword>
<evidence type="ECO:0000256" key="2">
    <source>
        <dbReference type="ARBA" id="ARBA00011738"/>
    </source>
</evidence>
<dbReference type="InterPro" id="IPR000312">
    <property type="entry name" value="Glycosyl_Trfase_fam3"/>
</dbReference>
<dbReference type="Pfam" id="PF02885">
    <property type="entry name" value="Glycos_trans_3N"/>
    <property type="match status" value="1"/>
</dbReference>
<evidence type="ECO:0000256" key="10">
    <source>
        <dbReference type="ARBA" id="ARBA00052328"/>
    </source>
</evidence>
<dbReference type="Gene3D" id="1.20.970.10">
    <property type="entry name" value="Transferase, Pyrimidine Nucleoside Phosphorylase, Chain C"/>
    <property type="match status" value="1"/>
</dbReference>
<dbReference type="KEGG" id="haby:HLVA_08550"/>
<dbReference type="HAMAP" id="MF_00211">
    <property type="entry name" value="TrpD"/>
    <property type="match status" value="1"/>
</dbReference>
<feature type="binding site" evidence="12">
    <location>
        <position position="81"/>
    </location>
    <ligand>
        <name>5-phospho-alpha-D-ribose 1-diphosphate</name>
        <dbReference type="ChEBI" id="CHEBI:58017"/>
    </ligand>
</feature>
<comment type="cofactor">
    <cofactor evidence="12">
        <name>Mg(2+)</name>
        <dbReference type="ChEBI" id="CHEBI:18420"/>
    </cofactor>
    <text evidence="12">Binds 2 magnesium ions per monomer.</text>
</comment>